<dbReference type="Proteomes" id="UP000243819">
    <property type="component" value="Unassembled WGS sequence"/>
</dbReference>
<proteinExistence type="predicted"/>
<dbReference type="RefSeq" id="WP_143055914.1">
    <property type="nucleotide sequence ID" value="NZ_FOIF01000034.1"/>
</dbReference>
<protein>
    <submittedName>
        <fullName evidence="2">Uncharacterized protein</fullName>
    </submittedName>
</protein>
<evidence type="ECO:0000313" key="3">
    <source>
        <dbReference type="Proteomes" id="UP000243819"/>
    </source>
</evidence>
<accession>A0A1I0B8N1</accession>
<feature type="transmembrane region" description="Helical" evidence="1">
    <location>
        <begin position="47"/>
        <end position="69"/>
    </location>
</feature>
<gene>
    <name evidence="2" type="ORF">SAMN03080614_103415</name>
</gene>
<reference evidence="3" key="1">
    <citation type="submission" date="2016-10" db="EMBL/GenBank/DDBJ databases">
        <authorList>
            <person name="Varghese N."/>
            <person name="Submissions S."/>
        </authorList>
    </citation>
    <scope>NUCLEOTIDE SEQUENCE [LARGE SCALE GENOMIC DNA]</scope>
    <source>
        <strain evidence="3">DSM 13577</strain>
    </source>
</reference>
<keyword evidence="3" id="KW-1185">Reference proteome</keyword>
<feature type="transmembrane region" description="Helical" evidence="1">
    <location>
        <begin position="20"/>
        <end position="40"/>
    </location>
</feature>
<organism evidence="2 3">
    <name type="scientific">Anaerobranca gottschalkii DSM 13577</name>
    <dbReference type="NCBI Taxonomy" id="1120990"/>
    <lineage>
        <taxon>Bacteria</taxon>
        <taxon>Bacillati</taxon>
        <taxon>Bacillota</taxon>
        <taxon>Clostridia</taxon>
        <taxon>Eubacteriales</taxon>
        <taxon>Proteinivoracaceae</taxon>
        <taxon>Anaerobranca</taxon>
    </lineage>
</organism>
<dbReference type="EMBL" id="FOIF01000034">
    <property type="protein sequence ID" value="SET03227.1"/>
    <property type="molecule type" value="Genomic_DNA"/>
</dbReference>
<evidence type="ECO:0000313" key="2">
    <source>
        <dbReference type="EMBL" id="SET03227.1"/>
    </source>
</evidence>
<keyword evidence="1" id="KW-0812">Transmembrane</keyword>
<keyword evidence="1" id="KW-0472">Membrane</keyword>
<sequence length="111" mass="11243">MMYLEAGGTFSVHFSNDFLTGLAAALGGSITAAAITKYLVLNGGKVALAFAAASAGTGSWLSVIGWAAFSGASVYIGGYIAQRITGALLRGNGITVPIISGRLIPDYTLII</sequence>
<keyword evidence="1" id="KW-1133">Transmembrane helix</keyword>
<dbReference type="AlphaFoldDB" id="A0A1I0B8N1"/>
<evidence type="ECO:0000256" key="1">
    <source>
        <dbReference type="SAM" id="Phobius"/>
    </source>
</evidence>
<name>A0A1I0B8N1_9FIRM</name>